<gene>
    <name evidence="1" type="ORF">BV25DRAFT_851771</name>
</gene>
<evidence type="ECO:0000313" key="2">
    <source>
        <dbReference type="Proteomes" id="UP000814140"/>
    </source>
</evidence>
<name>A0ACB8TH39_9AGAM</name>
<dbReference type="EMBL" id="MU277189">
    <property type="protein sequence ID" value="KAI0067705.1"/>
    <property type="molecule type" value="Genomic_DNA"/>
</dbReference>
<accession>A0ACB8TH39</accession>
<proteinExistence type="predicted"/>
<sequence length="399" mass="43462">MFLVCPFLVSALIITFISLAIMPIHDRIRLAGLDTMVAHLVIPFPSVRATFFSSSKHGFLSAHRNKRSHPAKRDSLGDDTTIEVDFASQNSSRTLQSLSAPFDDVSVGNEQSVKKLSKVSGDAVILSPPPVVSVDIANPSSPLPSFLPDLCTSPISPSPDHHGPDYDDTNYAAAACTHPNSPYIPWTSSVRSQIMCPPSSTLLAPSIPEPTSELPAYCSEPTQASSLHGSRGVLTKASRRVKKFGGKLRKNVTGLARFVEKYATRKPHVFIPPNSYPILYASDLDLTPSFLESRSSISTTSTISISLSSDFDTLADWLAHRNNMAREAPDCSVMDIDEYERRGSWLEPMPPTMDGDDELINSPFWAAYGDSQIVVPTAQAADDHRIFHSLPRLPSEVTG</sequence>
<protein>
    <submittedName>
        <fullName evidence="1">Uncharacterized protein</fullName>
    </submittedName>
</protein>
<reference evidence="1" key="2">
    <citation type="journal article" date="2022" name="New Phytol.">
        <title>Evolutionary transition to the ectomycorrhizal habit in the genomes of a hyperdiverse lineage of mushroom-forming fungi.</title>
        <authorList>
            <person name="Looney B."/>
            <person name="Miyauchi S."/>
            <person name="Morin E."/>
            <person name="Drula E."/>
            <person name="Courty P.E."/>
            <person name="Kohler A."/>
            <person name="Kuo A."/>
            <person name="LaButti K."/>
            <person name="Pangilinan J."/>
            <person name="Lipzen A."/>
            <person name="Riley R."/>
            <person name="Andreopoulos W."/>
            <person name="He G."/>
            <person name="Johnson J."/>
            <person name="Nolan M."/>
            <person name="Tritt A."/>
            <person name="Barry K.W."/>
            <person name="Grigoriev I.V."/>
            <person name="Nagy L.G."/>
            <person name="Hibbett D."/>
            <person name="Henrissat B."/>
            <person name="Matheny P.B."/>
            <person name="Labbe J."/>
            <person name="Martin F.M."/>
        </authorList>
    </citation>
    <scope>NUCLEOTIDE SEQUENCE</scope>
    <source>
        <strain evidence="1">HHB10654</strain>
    </source>
</reference>
<organism evidence="1 2">
    <name type="scientific">Artomyces pyxidatus</name>
    <dbReference type="NCBI Taxonomy" id="48021"/>
    <lineage>
        <taxon>Eukaryota</taxon>
        <taxon>Fungi</taxon>
        <taxon>Dikarya</taxon>
        <taxon>Basidiomycota</taxon>
        <taxon>Agaricomycotina</taxon>
        <taxon>Agaricomycetes</taxon>
        <taxon>Russulales</taxon>
        <taxon>Auriscalpiaceae</taxon>
        <taxon>Artomyces</taxon>
    </lineage>
</organism>
<dbReference type="Proteomes" id="UP000814140">
    <property type="component" value="Unassembled WGS sequence"/>
</dbReference>
<comment type="caution">
    <text evidence="1">The sequence shown here is derived from an EMBL/GenBank/DDBJ whole genome shotgun (WGS) entry which is preliminary data.</text>
</comment>
<keyword evidence="2" id="KW-1185">Reference proteome</keyword>
<evidence type="ECO:0000313" key="1">
    <source>
        <dbReference type="EMBL" id="KAI0067705.1"/>
    </source>
</evidence>
<reference evidence="1" key="1">
    <citation type="submission" date="2021-03" db="EMBL/GenBank/DDBJ databases">
        <authorList>
            <consortium name="DOE Joint Genome Institute"/>
            <person name="Ahrendt S."/>
            <person name="Looney B.P."/>
            <person name="Miyauchi S."/>
            <person name="Morin E."/>
            <person name="Drula E."/>
            <person name="Courty P.E."/>
            <person name="Chicoki N."/>
            <person name="Fauchery L."/>
            <person name="Kohler A."/>
            <person name="Kuo A."/>
            <person name="Labutti K."/>
            <person name="Pangilinan J."/>
            <person name="Lipzen A."/>
            <person name="Riley R."/>
            <person name="Andreopoulos W."/>
            <person name="He G."/>
            <person name="Johnson J."/>
            <person name="Barry K.W."/>
            <person name="Grigoriev I.V."/>
            <person name="Nagy L."/>
            <person name="Hibbett D."/>
            <person name="Henrissat B."/>
            <person name="Matheny P.B."/>
            <person name="Labbe J."/>
            <person name="Martin F."/>
        </authorList>
    </citation>
    <scope>NUCLEOTIDE SEQUENCE</scope>
    <source>
        <strain evidence="1">HHB10654</strain>
    </source>
</reference>